<feature type="compositionally biased region" description="Polar residues" evidence="1">
    <location>
        <begin position="66"/>
        <end position="76"/>
    </location>
</feature>
<dbReference type="AlphaFoldDB" id="A0A7D6VEG5"/>
<feature type="compositionally biased region" description="Polar residues" evidence="1">
    <location>
        <begin position="88"/>
        <end position="103"/>
    </location>
</feature>
<dbReference type="KEGG" id="nhu:H0264_22905"/>
<proteinExistence type="predicted"/>
<evidence type="ECO:0000313" key="2">
    <source>
        <dbReference type="EMBL" id="QLY28236.1"/>
    </source>
</evidence>
<feature type="compositionally biased region" description="Gly residues" evidence="1">
    <location>
        <begin position="124"/>
        <end position="137"/>
    </location>
</feature>
<dbReference type="RefSeq" id="WP_181579444.1">
    <property type="nucleotide sequence ID" value="NZ_CP059399.1"/>
</dbReference>
<keyword evidence="3" id="KW-1185">Reference proteome</keyword>
<organism evidence="2 3">
    <name type="scientific">Nocardia huaxiensis</name>
    <dbReference type="NCBI Taxonomy" id="2755382"/>
    <lineage>
        <taxon>Bacteria</taxon>
        <taxon>Bacillati</taxon>
        <taxon>Actinomycetota</taxon>
        <taxon>Actinomycetes</taxon>
        <taxon>Mycobacteriales</taxon>
        <taxon>Nocardiaceae</taxon>
        <taxon>Nocardia</taxon>
    </lineage>
</organism>
<sequence>MNIGKRRNKEAAQQESERSADRMSDAERVSAMDQAANIDENSGMRPDSGATQPGMQRVSGDADQPYTATPGFTGQRSAAAETGRLDTGASNPSRQQHPVTPDQSRGMAPDSEHARGAMHSGAAGQPGGPGRTDGNGGDRLLAEGDMRHLRDRWHEVQTRFVDDPQQAVQQADQLVDNTIAQLTETCASRRRELENRWSRGENVDTEALRQALRGYRDLFDQLVGTASAARNM</sequence>
<evidence type="ECO:0000313" key="3">
    <source>
        <dbReference type="Proteomes" id="UP000515512"/>
    </source>
</evidence>
<protein>
    <submittedName>
        <fullName evidence="2">Uncharacterized protein</fullName>
    </submittedName>
</protein>
<gene>
    <name evidence="2" type="ORF">H0264_22905</name>
</gene>
<name>A0A7D6VEG5_9NOCA</name>
<dbReference type="Proteomes" id="UP000515512">
    <property type="component" value="Chromosome"/>
</dbReference>
<accession>A0A7D6VEG5</accession>
<feature type="compositionally biased region" description="Basic and acidic residues" evidence="1">
    <location>
        <begin position="9"/>
        <end position="30"/>
    </location>
</feature>
<evidence type="ECO:0000256" key="1">
    <source>
        <dbReference type="SAM" id="MobiDB-lite"/>
    </source>
</evidence>
<dbReference type="EMBL" id="CP059399">
    <property type="protein sequence ID" value="QLY28236.1"/>
    <property type="molecule type" value="Genomic_DNA"/>
</dbReference>
<reference evidence="2 3" key="1">
    <citation type="submission" date="2020-07" db="EMBL/GenBank/DDBJ databases">
        <authorList>
            <person name="Zhuang K."/>
            <person name="Ran Y."/>
        </authorList>
    </citation>
    <scope>NUCLEOTIDE SEQUENCE [LARGE SCALE GENOMIC DNA]</scope>
    <source>
        <strain evidence="2 3">WCH-YHL-001</strain>
    </source>
</reference>
<feature type="region of interest" description="Disordered" evidence="1">
    <location>
        <begin position="1"/>
        <end position="141"/>
    </location>
</feature>